<accession>A0A7J7IYW4</accession>
<feature type="region of interest" description="Disordered" evidence="1">
    <location>
        <begin position="254"/>
        <end position="274"/>
    </location>
</feature>
<comment type="caution">
    <text evidence="2">The sequence shown here is derived from an EMBL/GenBank/DDBJ whole genome shotgun (WGS) entry which is preliminary data.</text>
</comment>
<evidence type="ECO:0000313" key="3">
    <source>
        <dbReference type="Proteomes" id="UP000593567"/>
    </source>
</evidence>
<dbReference type="EMBL" id="VXIV02003256">
    <property type="protein sequence ID" value="KAF6019060.1"/>
    <property type="molecule type" value="Genomic_DNA"/>
</dbReference>
<reference evidence="2" key="1">
    <citation type="submission" date="2020-06" db="EMBL/GenBank/DDBJ databases">
        <title>Draft genome of Bugula neritina, a colonial animal packing powerful symbionts and potential medicines.</title>
        <authorList>
            <person name="Rayko M."/>
        </authorList>
    </citation>
    <scope>NUCLEOTIDE SEQUENCE [LARGE SCALE GENOMIC DNA]</scope>
    <source>
        <strain evidence="2">Kwan_BN1</strain>
    </source>
</reference>
<dbReference type="AlphaFoldDB" id="A0A7J7IYW4"/>
<gene>
    <name evidence="2" type="ORF">EB796_022615</name>
</gene>
<name>A0A7J7IYW4_BUGNE</name>
<sequence length="274" mass="31347">MKASDARMDKFTAFPRITFHETAEGQSACGLAFCYCELQHFEILNKDGIIRRVEQGPWVGQQDAVLTSMGTVVFNPVKPPTRIEKQLEEVETVSTQPERLDDHMVLLPQLVENVRLCTRPQLDKVFNKLKADAAMRKRIASVSTQYSVHFDTGFAATGFASSIHARTYTESPRHVIHYNMQDNYLSLNWTNPGNNHIKLRVRPAKPEIRVVATHLIARFLNVSELQQEDGVMRPEEQLSDEEYLNMFYRRERTPSQWNRPETPLSSLGLDLTGS</sequence>
<evidence type="ECO:0000313" key="2">
    <source>
        <dbReference type="EMBL" id="KAF6019060.1"/>
    </source>
</evidence>
<evidence type="ECO:0000256" key="1">
    <source>
        <dbReference type="SAM" id="MobiDB-lite"/>
    </source>
</evidence>
<dbReference type="Proteomes" id="UP000593567">
    <property type="component" value="Unassembled WGS sequence"/>
</dbReference>
<keyword evidence="3" id="KW-1185">Reference proteome</keyword>
<protein>
    <submittedName>
        <fullName evidence="2">Uncharacterized protein</fullName>
    </submittedName>
</protein>
<proteinExistence type="predicted"/>
<organism evidence="2 3">
    <name type="scientific">Bugula neritina</name>
    <name type="common">Brown bryozoan</name>
    <name type="synonym">Sertularia neritina</name>
    <dbReference type="NCBI Taxonomy" id="10212"/>
    <lineage>
        <taxon>Eukaryota</taxon>
        <taxon>Metazoa</taxon>
        <taxon>Spiralia</taxon>
        <taxon>Lophotrochozoa</taxon>
        <taxon>Bryozoa</taxon>
        <taxon>Gymnolaemata</taxon>
        <taxon>Cheilostomatida</taxon>
        <taxon>Flustrina</taxon>
        <taxon>Buguloidea</taxon>
        <taxon>Bugulidae</taxon>
        <taxon>Bugula</taxon>
    </lineage>
</organism>
<feature type="compositionally biased region" description="Polar residues" evidence="1">
    <location>
        <begin position="254"/>
        <end position="265"/>
    </location>
</feature>